<dbReference type="EC" id="1.8.3.1" evidence="9"/>
<evidence type="ECO:0000259" key="8">
    <source>
        <dbReference type="Pfam" id="PF03404"/>
    </source>
</evidence>
<evidence type="ECO:0000313" key="10">
    <source>
        <dbReference type="Proteomes" id="UP000007730"/>
    </source>
</evidence>
<dbReference type="InterPro" id="IPR000572">
    <property type="entry name" value="OxRdtase_Mopterin-bd_dom"/>
</dbReference>
<dbReference type="PROSITE" id="PS51318">
    <property type="entry name" value="TAT"/>
    <property type="match status" value="1"/>
</dbReference>
<dbReference type="KEGG" id="ocg:OCA5_c17450"/>
<evidence type="ECO:0000256" key="5">
    <source>
        <dbReference type="SAM" id="MobiDB-lite"/>
    </source>
</evidence>
<dbReference type="PANTHER" id="PTHR19372:SF7">
    <property type="entry name" value="SULFITE OXIDASE, MITOCHONDRIAL"/>
    <property type="match status" value="1"/>
</dbReference>
<dbReference type="InterPro" id="IPR014756">
    <property type="entry name" value="Ig_E-set"/>
</dbReference>
<evidence type="ECO:0000256" key="1">
    <source>
        <dbReference type="ARBA" id="ARBA00001924"/>
    </source>
</evidence>
<reference evidence="9 10" key="1">
    <citation type="journal article" date="2011" name="J. Bacteriol.">
        <title>Complete genome sequences of the chemolithoautotrophic Oligotropha carboxidovorans strains OM4 and OM5.</title>
        <authorList>
            <person name="Volland S."/>
            <person name="Rachinger M."/>
            <person name="Strittmatter A."/>
            <person name="Daniel R."/>
            <person name="Gottschalk G."/>
            <person name="Meyer O."/>
        </authorList>
    </citation>
    <scope>NUCLEOTIDE SEQUENCE [LARGE SCALE GENOMIC DNA]</scope>
    <source>
        <strain evidence="10">ATCC 49405 / DSM 1227 / KCTC 32145 / OM5</strain>
    </source>
</reference>
<accession>B6JFX8</accession>
<dbReference type="Gene3D" id="2.60.40.650">
    <property type="match status" value="1"/>
</dbReference>
<dbReference type="GO" id="GO:0006790">
    <property type="term" value="P:sulfur compound metabolic process"/>
    <property type="evidence" value="ECO:0007669"/>
    <property type="project" value="TreeGrafter"/>
</dbReference>
<dbReference type="Gene3D" id="3.90.420.10">
    <property type="entry name" value="Oxidoreductase, molybdopterin-binding domain"/>
    <property type="match status" value="1"/>
</dbReference>
<evidence type="ECO:0000256" key="2">
    <source>
        <dbReference type="ARBA" id="ARBA00022505"/>
    </source>
</evidence>
<evidence type="ECO:0000256" key="4">
    <source>
        <dbReference type="ARBA" id="ARBA00023002"/>
    </source>
</evidence>
<dbReference type="RefSeq" id="WP_012563427.1">
    <property type="nucleotide sequence ID" value="NC_011386.1"/>
</dbReference>
<keyword evidence="6" id="KW-0472">Membrane</keyword>
<feature type="domain" description="Oxidoreductase molybdopterin-binding" evidence="7">
    <location>
        <begin position="141"/>
        <end position="313"/>
    </location>
</feature>
<dbReference type="InterPro" id="IPR006311">
    <property type="entry name" value="TAT_signal"/>
</dbReference>
<feature type="domain" description="Moybdenum cofactor oxidoreductase dimerisation" evidence="8">
    <location>
        <begin position="342"/>
        <end position="458"/>
    </location>
</feature>
<dbReference type="GO" id="GO:0008482">
    <property type="term" value="F:sulfite oxidase activity"/>
    <property type="evidence" value="ECO:0007669"/>
    <property type="project" value="UniProtKB-EC"/>
</dbReference>
<dbReference type="GO" id="GO:0030151">
    <property type="term" value="F:molybdenum ion binding"/>
    <property type="evidence" value="ECO:0007669"/>
    <property type="project" value="InterPro"/>
</dbReference>
<dbReference type="PRINTS" id="PR00407">
    <property type="entry name" value="EUMOPTERIN"/>
</dbReference>
<organism evidence="9 10">
    <name type="scientific">Afipia carboxidovorans (strain ATCC 49405 / DSM 1227 / KCTC 32145 / OM5)</name>
    <name type="common">Oligotropha carboxidovorans</name>
    <dbReference type="NCBI Taxonomy" id="504832"/>
    <lineage>
        <taxon>Bacteria</taxon>
        <taxon>Pseudomonadati</taxon>
        <taxon>Pseudomonadota</taxon>
        <taxon>Alphaproteobacteria</taxon>
        <taxon>Hyphomicrobiales</taxon>
        <taxon>Nitrobacteraceae</taxon>
        <taxon>Afipia</taxon>
    </lineage>
</organism>
<dbReference type="CDD" id="cd02110">
    <property type="entry name" value="SO_family_Moco_dimer"/>
    <property type="match status" value="1"/>
</dbReference>
<keyword evidence="3" id="KW-0479">Metal-binding</keyword>
<dbReference type="EMBL" id="CP002826">
    <property type="protein sequence ID" value="AEI06459.1"/>
    <property type="molecule type" value="Genomic_DNA"/>
</dbReference>
<dbReference type="GO" id="GO:0020037">
    <property type="term" value="F:heme binding"/>
    <property type="evidence" value="ECO:0007669"/>
    <property type="project" value="TreeGrafter"/>
</dbReference>
<dbReference type="PATRIC" id="fig|504832.7.peg.1868"/>
<sequence length="461" mass="49924">MKQVKEYARERSIDELYQEDPERADANVFGRKTDVGRRGFLGGAGLAAMSAAVGGAIPFAANMPGGLIPAAFAQSTPPTPTVGTSPAAPAAPKGPQHLNFPGKSDKLVVLGDRPLVAETPEDQLNDDTTPTNKLFVRNNGQTPDEAKDPDKWSFEIDGEVNKKLTLTLGELKSKYKPVTRRMVLECGGNGRSFFTPQARGNQWTNGGAGCPEWTGVRLADVLKTAGLKPSAVFSAHYGSDQHLSGDASKATVSRGVPVKKLMDENNLIVWQVNGEPLPNINGGPVRLLIPGWPGSLSAKWLNRIWLRDKEHDGPGMTNFSYRVPIKPMVPGDKGDPKNFKILESMPVRSIITSPANGDKIAAGTKEIKLRGAAWAGDLTVQEVDVSTDFGATWTKAKVSKPKNKYDWQRWTATVKLPTDGYYEIWTRGTDSRGVMQPHMAGFWNPQGYGGNAMHRIAVLVG</sequence>
<keyword evidence="2" id="KW-0500">Molybdenum</keyword>
<dbReference type="eggNOG" id="COG2041">
    <property type="taxonomic scope" value="Bacteria"/>
</dbReference>
<dbReference type="Pfam" id="PF00174">
    <property type="entry name" value="Oxidored_molyb"/>
    <property type="match status" value="1"/>
</dbReference>
<feature type="region of interest" description="Disordered" evidence="5">
    <location>
        <begin position="72"/>
        <end position="104"/>
    </location>
</feature>
<dbReference type="Pfam" id="PF03404">
    <property type="entry name" value="Mo-co_dimer"/>
    <property type="match status" value="1"/>
</dbReference>
<dbReference type="Proteomes" id="UP000007730">
    <property type="component" value="Chromosome"/>
</dbReference>
<dbReference type="HOGENOM" id="CLU_003827_5_5_5"/>
<keyword evidence="6" id="KW-0812">Transmembrane</keyword>
<dbReference type="AlphaFoldDB" id="B6JFX8"/>
<keyword evidence="6" id="KW-1133">Transmembrane helix</keyword>
<keyword evidence="10" id="KW-1185">Reference proteome</keyword>
<dbReference type="KEGG" id="oca:OCAR_6288"/>
<name>B6JFX8_AFIC5</name>
<dbReference type="GO" id="GO:0043546">
    <property type="term" value="F:molybdopterin cofactor binding"/>
    <property type="evidence" value="ECO:0007669"/>
    <property type="project" value="TreeGrafter"/>
</dbReference>
<evidence type="ECO:0000313" key="9">
    <source>
        <dbReference type="EMBL" id="AEI06459.1"/>
    </source>
</evidence>
<gene>
    <name evidence="9" type="ordered locus">OCA5_c17450</name>
</gene>
<dbReference type="PANTHER" id="PTHR19372">
    <property type="entry name" value="SULFITE REDUCTASE"/>
    <property type="match status" value="1"/>
</dbReference>
<feature type="compositionally biased region" description="Low complexity" evidence="5">
    <location>
        <begin position="81"/>
        <end position="91"/>
    </location>
</feature>
<evidence type="ECO:0000256" key="3">
    <source>
        <dbReference type="ARBA" id="ARBA00022723"/>
    </source>
</evidence>
<feature type="region of interest" description="Disordered" evidence="5">
    <location>
        <begin position="117"/>
        <end position="149"/>
    </location>
</feature>
<dbReference type="STRING" id="504832.OCA5_c17450"/>
<dbReference type="SUPFAM" id="SSF56524">
    <property type="entry name" value="Oxidoreductase molybdopterin-binding domain"/>
    <property type="match status" value="1"/>
</dbReference>
<keyword evidence="4 9" id="KW-0560">Oxidoreductase</keyword>
<dbReference type="InterPro" id="IPR036374">
    <property type="entry name" value="OxRdtase_Mopterin-bd_sf"/>
</dbReference>
<protein>
    <submittedName>
        <fullName evidence="9">Sulfite oxidase</fullName>
        <ecNumber evidence="9">1.8.3.1</ecNumber>
    </submittedName>
</protein>
<evidence type="ECO:0000259" key="7">
    <source>
        <dbReference type="Pfam" id="PF00174"/>
    </source>
</evidence>
<dbReference type="SUPFAM" id="SSF81296">
    <property type="entry name" value="E set domains"/>
    <property type="match status" value="1"/>
</dbReference>
<evidence type="ECO:0000256" key="6">
    <source>
        <dbReference type="SAM" id="Phobius"/>
    </source>
</evidence>
<comment type="cofactor">
    <cofactor evidence="1">
        <name>Mo-molybdopterin</name>
        <dbReference type="ChEBI" id="CHEBI:71302"/>
    </cofactor>
</comment>
<proteinExistence type="predicted"/>
<dbReference type="OrthoDB" id="9778777at2"/>
<dbReference type="InterPro" id="IPR005066">
    <property type="entry name" value="MoCF_OxRdtse_dimer"/>
</dbReference>
<feature type="compositionally biased region" description="Polar residues" evidence="5">
    <location>
        <begin position="126"/>
        <end position="142"/>
    </location>
</feature>
<dbReference type="InterPro" id="IPR008335">
    <property type="entry name" value="Mopterin_OxRdtase_euk"/>
</dbReference>
<feature type="transmembrane region" description="Helical" evidence="6">
    <location>
        <begin position="40"/>
        <end position="61"/>
    </location>
</feature>